<name>A0A2S9IRD4_9HYPH</name>
<comment type="caution">
    <text evidence="2">The sequence shown here is derived from an EMBL/GenBank/DDBJ whole genome shotgun (WGS) entry which is preliminary data.</text>
</comment>
<keyword evidence="3" id="KW-1185">Reference proteome</keyword>
<feature type="domain" description="DUF5710" evidence="1">
    <location>
        <begin position="2"/>
        <end position="45"/>
    </location>
</feature>
<evidence type="ECO:0000313" key="3">
    <source>
        <dbReference type="Proteomes" id="UP000239434"/>
    </source>
</evidence>
<reference evidence="2 3" key="1">
    <citation type="submission" date="2018-02" db="EMBL/GenBank/DDBJ databases">
        <title>The draft genome of Phyllobacterium sp. 1N-3.</title>
        <authorList>
            <person name="Liu L."/>
            <person name="Li L."/>
            <person name="Zhang X."/>
            <person name="Wang T."/>
            <person name="Liang L."/>
        </authorList>
    </citation>
    <scope>NUCLEOTIDE SEQUENCE [LARGE SCALE GENOMIC DNA]</scope>
    <source>
        <strain evidence="2 3">1N-3</strain>
    </source>
</reference>
<sequence length="259" mass="29562">MRIDLNVPYPQKDEVKKLGARWNPSKRVWYVPDGVDPAPFARWLPAESDFNLRAAEAYLVRSPARCWRCSEPFAAVGLLMAPGFEMRDYDEDEHGEEVRFWFRHDEWAFAHYITDLPPAVVKTLKSEAPLYRPAFSKTTQTTYWANHCPACKVLQGDFNLFEEPDGAFFPMSVNHVRRMKATRLAMPFEAVGSPSFGIDEADLLPGVRSPRTERRRDVASERLRQTIFVKPPVGQSTPLPPRRQGGLMGRLKSLIGGKR</sequence>
<dbReference type="RefSeq" id="WP_105742311.1">
    <property type="nucleotide sequence ID" value="NZ_PVBR01000008.1"/>
</dbReference>
<gene>
    <name evidence="2" type="ORF">C5748_12750</name>
</gene>
<dbReference type="Proteomes" id="UP000239434">
    <property type="component" value="Unassembled WGS sequence"/>
</dbReference>
<evidence type="ECO:0000259" key="1">
    <source>
        <dbReference type="Pfam" id="PF18974"/>
    </source>
</evidence>
<dbReference type="EMBL" id="PVBR01000008">
    <property type="protein sequence ID" value="PRD43072.1"/>
    <property type="molecule type" value="Genomic_DNA"/>
</dbReference>
<protein>
    <submittedName>
        <fullName evidence="2">Conjugal transfer protein TraC</fullName>
    </submittedName>
</protein>
<evidence type="ECO:0000313" key="2">
    <source>
        <dbReference type="EMBL" id="PRD43072.1"/>
    </source>
</evidence>
<organism evidence="2 3">
    <name type="scientific">Phyllobacterium phragmitis</name>
    <dbReference type="NCBI Taxonomy" id="2670329"/>
    <lineage>
        <taxon>Bacteria</taxon>
        <taxon>Pseudomonadati</taxon>
        <taxon>Pseudomonadota</taxon>
        <taxon>Alphaproteobacteria</taxon>
        <taxon>Hyphomicrobiales</taxon>
        <taxon>Phyllobacteriaceae</taxon>
        <taxon>Phyllobacterium</taxon>
    </lineage>
</organism>
<proteinExistence type="predicted"/>
<dbReference type="Pfam" id="PF18974">
    <property type="entry name" value="DUF5710"/>
    <property type="match status" value="1"/>
</dbReference>
<dbReference type="InterPro" id="IPR043764">
    <property type="entry name" value="DUF5710"/>
</dbReference>
<accession>A0A2S9IRD4</accession>
<dbReference type="AlphaFoldDB" id="A0A2S9IRD4"/>